<dbReference type="EMBL" id="MAAO01000004">
    <property type="protein sequence ID" value="OUR98502.1"/>
    <property type="molecule type" value="Genomic_DNA"/>
</dbReference>
<evidence type="ECO:0000313" key="2">
    <source>
        <dbReference type="EMBL" id="OUR98502.1"/>
    </source>
</evidence>
<comment type="caution">
    <text evidence="2">The sequence shown here is derived from an EMBL/GenBank/DDBJ whole genome shotgun (WGS) entry which is preliminary data.</text>
</comment>
<protein>
    <submittedName>
        <fullName evidence="2">Uncharacterized protein</fullName>
    </submittedName>
</protein>
<sequence length="68" mass="7397">MSTSNETSTQNENLIKIDHKGFKRATKSASRSLSLKPSRSFAGIKSIRSRTALATTKVVTSNDNLADK</sequence>
<feature type="region of interest" description="Disordered" evidence="1">
    <location>
        <begin position="1"/>
        <end position="35"/>
    </location>
</feature>
<evidence type="ECO:0000313" key="3">
    <source>
        <dbReference type="Proteomes" id="UP000196531"/>
    </source>
</evidence>
<evidence type="ECO:0000256" key="1">
    <source>
        <dbReference type="SAM" id="MobiDB-lite"/>
    </source>
</evidence>
<accession>A0A1Y5FFM6</accession>
<organism evidence="2 3">
    <name type="scientific">Halobacteriovorax marinus</name>
    <dbReference type="NCBI Taxonomy" id="97084"/>
    <lineage>
        <taxon>Bacteria</taxon>
        <taxon>Pseudomonadati</taxon>
        <taxon>Bdellovibrionota</taxon>
        <taxon>Bacteriovoracia</taxon>
        <taxon>Bacteriovoracales</taxon>
        <taxon>Halobacteriovoraceae</taxon>
        <taxon>Halobacteriovorax</taxon>
    </lineage>
</organism>
<dbReference type="Proteomes" id="UP000196531">
    <property type="component" value="Unassembled WGS sequence"/>
</dbReference>
<gene>
    <name evidence="2" type="ORF">A9Q84_03570</name>
</gene>
<dbReference type="AlphaFoldDB" id="A0A1Y5FFM6"/>
<proteinExistence type="predicted"/>
<reference evidence="3" key="1">
    <citation type="journal article" date="2017" name="Proc. Natl. Acad. Sci. U.S.A.">
        <title>Simulation of Deepwater Horizon oil plume reveals substrate specialization within a complex community of hydrocarbon-degraders.</title>
        <authorList>
            <person name="Hu P."/>
            <person name="Dubinsky E.A."/>
            <person name="Probst A.J."/>
            <person name="Wang J."/>
            <person name="Sieber C.M.K."/>
            <person name="Tom L.M."/>
            <person name="Gardinali P."/>
            <person name="Banfield J.F."/>
            <person name="Atlas R.M."/>
            <person name="Andersen G.L."/>
        </authorList>
    </citation>
    <scope>NUCLEOTIDE SEQUENCE [LARGE SCALE GENOMIC DNA]</scope>
</reference>
<name>A0A1Y5FFM6_9BACT</name>
<feature type="compositionally biased region" description="Polar residues" evidence="1">
    <location>
        <begin position="1"/>
        <end position="13"/>
    </location>
</feature>